<dbReference type="Gene3D" id="1.20.58.340">
    <property type="entry name" value="Magnesium transport protein CorA, transmembrane region"/>
    <property type="match status" value="1"/>
</dbReference>
<name>A0A8H4L4Y4_9HYPO</name>
<keyword evidence="2" id="KW-0812">Transmembrane</keyword>
<organism evidence="3 4">
    <name type="scientific">Fusarium albosuccineum</name>
    <dbReference type="NCBI Taxonomy" id="1237068"/>
    <lineage>
        <taxon>Eukaryota</taxon>
        <taxon>Fungi</taxon>
        <taxon>Dikarya</taxon>
        <taxon>Ascomycota</taxon>
        <taxon>Pezizomycotina</taxon>
        <taxon>Sordariomycetes</taxon>
        <taxon>Hypocreomycetidae</taxon>
        <taxon>Hypocreales</taxon>
        <taxon>Nectriaceae</taxon>
        <taxon>Fusarium</taxon>
        <taxon>Fusarium decemcellulare species complex</taxon>
    </lineage>
</organism>
<protein>
    <submittedName>
        <fullName evidence="3">Mg2+ transporter -like Zinc transport</fullName>
    </submittedName>
</protein>
<comment type="caution">
    <text evidence="3">The sequence shown here is derived from an EMBL/GenBank/DDBJ whole genome shotgun (WGS) entry which is preliminary data.</text>
</comment>
<keyword evidence="2" id="KW-1133">Transmembrane helix</keyword>
<reference evidence="3 4" key="1">
    <citation type="submission" date="2020-01" db="EMBL/GenBank/DDBJ databases">
        <title>Identification and distribution of gene clusters putatively required for synthesis of sphingolipid metabolism inhibitors in phylogenetically diverse species of the filamentous fungus Fusarium.</title>
        <authorList>
            <person name="Kim H.-S."/>
            <person name="Busman M."/>
            <person name="Brown D.W."/>
            <person name="Divon H."/>
            <person name="Uhlig S."/>
            <person name="Proctor R.H."/>
        </authorList>
    </citation>
    <scope>NUCLEOTIDE SEQUENCE [LARGE SCALE GENOMIC DNA]</scope>
    <source>
        <strain evidence="3 4">NRRL 20459</strain>
    </source>
</reference>
<feature type="region of interest" description="Disordered" evidence="1">
    <location>
        <begin position="1"/>
        <end position="28"/>
    </location>
</feature>
<dbReference type="Proteomes" id="UP000554235">
    <property type="component" value="Unassembled WGS sequence"/>
</dbReference>
<gene>
    <name evidence="3" type="ORF">FALBO_11580</name>
</gene>
<evidence type="ECO:0000256" key="1">
    <source>
        <dbReference type="SAM" id="MobiDB-lite"/>
    </source>
</evidence>
<keyword evidence="2" id="KW-0472">Membrane</keyword>
<evidence type="ECO:0000256" key="2">
    <source>
        <dbReference type="SAM" id="Phobius"/>
    </source>
</evidence>
<dbReference type="EMBL" id="JAADYS010001684">
    <property type="protein sequence ID" value="KAF4461618.1"/>
    <property type="molecule type" value="Genomic_DNA"/>
</dbReference>
<accession>A0A8H4L4Y4</accession>
<feature type="transmembrane region" description="Helical" evidence="2">
    <location>
        <begin position="1236"/>
        <end position="1255"/>
    </location>
</feature>
<evidence type="ECO:0000313" key="4">
    <source>
        <dbReference type="Proteomes" id="UP000554235"/>
    </source>
</evidence>
<keyword evidence="4" id="KW-1185">Reference proteome</keyword>
<feature type="transmembrane region" description="Helical" evidence="2">
    <location>
        <begin position="1267"/>
        <end position="1284"/>
    </location>
</feature>
<proteinExistence type="predicted"/>
<evidence type="ECO:0000313" key="3">
    <source>
        <dbReference type="EMBL" id="KAF4461618.1"/>
    </source>
</evidence>
<sequence>MKLKSGPKSPCGNPRPMATPESQDTPASIDRAVQQACNRSTYYPFGDDGVTATVDASGGLLQMTRFFPGREFKTGFCVDNSSIEEPYFVTDRFGTLFSRATNPFSNEGIDVDIYLPLEFDSPHPARPQVVHDRWPRFALITVDDIRIEIQYLASGGTIYKTVEFDFCTSKRSRDLPTVSCNKDLLIRDLDFIDHANRLNDAKPDDPSYETRVSDQGFLIRSHRVHSETHVVLFISAFSDEKFLKFEKKDDNDYQLQWCDDISERFKDQGKFEITITYTLEFFSEDQPVDAPFSPPIPKITIEQLQQKSFEPQHFTKDPQLDPLLGQNLENILSVCSIPVTCPDNSGTRAIALTCGDLDGHRVATAASFYSFQFLLLALGHFKAQRSAKSDCECGEAPREECCSYVCRMTARIHNTCKGHLKWLFQTAKRPRGFFAPHYWVNGSEITDWEDNDYLSGKALVDTPFQIIKAGDFQSLLGREEISDEVKEGISEVTKAWIEDLDKSNKMGLYAFPRCRKEPTDNFYFTDHVIIWRALKAVEGLGLNLPQIPAIDEKKAQIDSTRQNQRVRDYSSARVQQNIVKRFTTENPLSSKQMIAVSRSPGKSRFLLRNKDAALFHAMELGFFDKPGAERGDDLWRNKIDAWKNTIDSQMYHEDNDDADWDEPLRYALSIIMTQHGKRMNGRSVNDMRAHAMSVLLQSSSPNGLFPGALDETNEPILYKHQTMRDTYWGVTFEIPYILWNHGFLPADSTPPANTYNQSLRSGTSNQTPTAPFNLEFAMLLKAALEQHAGRKGPANTFGYSMKQNLPFNNVVYQENIVELSDEWLYNMPSFFVPPGIEQDISGEDSRFEFMGTMVDVPRSKYSKRKMLSIDPPITVFTTHWALSAQMRKGRTPYGAKKRLWTFFATDPRDNEICWQTSPSLHLPDHEHDAARKGRDKDLAAFCDRHKFYHKFFMEDTAPVLNSWTTELHLSFYEIDHWDATAKPRAINPSNKVLYLTNLQGNKSTSIKRVVMSFRLDGDFFDRYWTCWFLEAGPRVSTWEKTSHSITEEVRSLLEGELHDRKRAVPKKAPWRQRRILELLLFDRVIRQMRVGADEILRRAELIASGKIEGLGNRDLPSLDWSPDAGYIGMLAVNKRYQRIRQILRAVEGDLTENLVKIDLWSNREEQRRGAEPRWPLKDENRYRGVISKLLISNAHHVQQLKLSHASITRFKEELTKELEIIRDTVDQRRANDIQRFTYVTIVFLPLGFATGLFSMNGTPDGRTLNNMIYTAIAGFGIVALLLMMGSKLEAIISLGYRPVRECSKKLMKSGISAAVLIGKNSKRMVEAMLRHSWRKDGPEQVPTREEGQNV</sequence>
<dbReference type="OrthoDB" id="5361176at2759"/>